<dbReference type="EMBL" id="KZ678468">
    <property type="protein sequence ID" value="PSR82886.1"/>
    <property type="molecule type" value="Genomic_DNA"/>
</dbReference>
<evidence type="ECO:0000256" key="1">
    <source>
        <dbReference type="SAM" id="MobiDB-lite"/>
    </source>
</evidence>
<accession>A0A2T3A4Z4</accession>
<feature type="region of interest" description="Disordered" evidence="1">
    <location>
        <begin position="55"/>
        <end position="80"/>
    </location>
</feature>
<name>A0A2T3A4Z4_9PEZI</name>
<evidence type="ECO:0000313" key="2">
    <source>
        <dbReference type="EMBL" id="PSR82886.1"/>
    </source>
</evidence>
<organism evidence="2 3">
    <name type="scientific">Coniella lustricola</name>
    <dbReference type="NCBI Taxonomy" id="2025994"/>
    <lineage>
        <taxon>Eukaryota</taxon>
        <taxon>Fungi</taxon>
        <taxon>Dikarya</taxon>
        <taxon>Ascomycota</taxon>
        <taxon>Pezizomycotina</taxon>
        <taxon>Sordariomycetes</taxon>
        <taxon>Sordariomycetidae</taxon>
        <taxon>Diaporthales</taxon>
        <taxon>Schizoparmaceae</taxon>
        <taxon>Coniella</taxon>
    </lineage>
</organism>
<dbReference type="Proteomes" id="UP000241462">
    <property type="component" value="Unassembled WGS sequence"/>
</dbReference>
<reference evidence="2 3" key="1">
    <citation type="journal article" date="2018" name="Mycol. Prog.">
        <title>Coniella lustricola, a new species from submerged detritus.</title>
        <authorList>
            <person name="Raudabaugh D.B."/>
            <person name="Iturriaga T."/>
            <person name="Carver A."/>
            <person name="Mondo S."/>
            <person name="Pangilinan J."/>
            <person name="Lipzen A."/>
            <person name="He G."/>
            <person name="Amirebrahimi M."/>
            <person name="Grigoriev I.V."/>
            <person name="Miller A.N."/>
        </authorList>
    </citation>
    <scope>NUCLEOTIDE SEQUENCE [LARGE SCALE GENOMIC DNA]</scope>
    <source>
        <strain evidence="2 3">B22-T-1</strain>
    </source>
</reference>
<gene>
    <name evidence="2" type="ORF">BD289DRAFT_295017</name>
</gene>
<protein>
    <submittedName>
        <fullName evidence="2">Uncharacterized protein</fullName>
    </submittedName>
</protein>
<feature type="region of interest" description="Disordered" evidence="1">
    <location>
        <begin position="156"/>
        <end position="194"/>
    </location>
</feature>
<evidence type="ECO:0000313" key="3">
    <source>
        <dbReference type="Proteomes" id="UP000241462"/>
    </source>
</evidence>
<sequence length="194" mass="22062">MPCTICTLISAMIPPCSSPNAANRKHTNEHVSGISATCELIFPFSSFFAWEEGRKENLSPPTQTDSRPRPRPPQVQAHKRRHALPFVTRNKPLRAVKSCLVFKRNSPAQRPRNQRQQLANETGIDRLLWLQSSRYLTHGQEEFSVFRDPPLLRSESPHKILRTPAEELKRPQKGRPGTPSGAASSYKGTWFYVH</sequence>
<dbReference type="InParanoid" id="A0A2T3A4Z4"/>
<keyword evidence="3" id="KW-1185">Reference proteome</keyword>
<dbReference type="AlphaFoldDB" id="A0A2T3A4Z4"/>
<proteinExistence type="predicted"/>